<evidence type="ECO:0000256" key="1">
    <source>
        <dbReference type="ARBA" id="ARBA00004123"/>
    </source>
</evidence>
<keyword evidence="2" id="KW-0539">Nucleus</keyword>
<dbReference type="EMBL" id="JAPUFD010000008">
    <property type="protein sequence ID" value="MDI1488730.1"/>
    <property type="molecule type" value="Genomic_DNA"/>
</dbReference>
<proteinExistence type="predicted"/>
<evidence type="ECO:0000313" key="4">
    <source>
        <dbReference type="EMBL" id="MDI1488730.1"/>
    </source>
</evidence>
<name>A0AA43TW47_9LECA</name>
<evidence type="ECO:0000313" key="5">
    <source>
        <dbReference type="Proteomes" id="UP001161017"/>
    </source>
</evidence>
<comment type="subcellular location">
    <subcellularLocation>
        <location evidence="1">Nucleus</location>
    </subcellularLocation>
</comment>
<feature type="region of interest" description="Disordered" evidence="3">
    <location>
        <begin position="561"/>
        <end position="590"/>
    </location>
</feature>
<dbReference type="GO" id="GO:0003700">
    <property type="term" value="F:DNA-binding transcription factor activity"/>
    <property type="evidence" value="ECO:0007669"/>
    <property type="project" value="TreeGrafter"/>
</dbReference>
<dbReference type="InterPro" id="IPR021858">
    <property type="entry name" value="Fun_TF"/>
</dbReference>
<dbReference type="GO" id="GO:0005634">
    <property type="term" value="C:nucleus"/>
    <property type="evidence" value="ECO:0007669"/>
    <property type="project" value="UniProtKB-SubCell"/>
</dbReference>
<evidence type="ECO:0000256" key="2">
    <source>
        <dbReference type="ARBA" id="ARBA00023242"/>
    </source>
</evidence>
<feature type="compositionally biased region" description="Low complexity" evidence="3">
    <location>
        <begin position="570"/>
        <end position="581"/>
    </location>
</feature>
<dbReference type="Proteomes" id="UP001161017">
    <property type="component" value="Unassembled WGS sequence"/>
</dbReference>
<feature type="region of interest" description="Disordered" evidence="3">
    <location>
        <begin position="55"/>
        <end position="97"/>
    </location>
</feature>
<evidence type="ECO:0000256" key="3">
    <source>
        <dbReference type="SAM" id="MobiDB-lite"/>
    </source>
</evidence>
<dbReference type="AlphaFoldDB" id="A0AA43TW47"/>
<feature type="compositionally biased region" description="Polar residues" evidence="3">
    <location>
        <begin position="55"/>
        <end position="95"/>
    </location>
</feature>
<dbReference type="GO" id="GO:0000976">
    <property type="term" value="F:transcription cis-regulatory region binding"/>
    <property type="evidence" value="ECO:0007669"/>
    <property type="project" value="TreeGrafter"/>
</dbReference>
<protein>
    <recommendedName>
        <fullName evidence="6">Transcription factor domain-containing protein</fullName>
    </recommendedName>
</protein>
<organism evidence="4 5">
    <name type="scientific">Ramalina farinacea</name>
    <dbReference type="NCBI Taxonomy" id="258253"/>
    <lineage>
        <taxon>Eukaryota</taxon>
        <taxon>Fungi</taxon>
        <taxon>Dikarya</taxon>
        <taxon>Ascomycota</taxon>
        <taxon>Pezizomycotina</taxon>
        <taxon>Lecanoromycetes</taxon>
        <taxon>OSLEUM clade</taxon>
        <taxon>Lecanoromycetidae</taxon>
        <taxon>Lecanorales</taxon>
        <taxon>Lecanorineae</taxon>
        <taxon>Ramalinaceae</taxon>
        <taxon>Ramalina</taxon>
    </lineage>
</organism>
<reference evidence="4" key="1">
    <citation type="journal article" date="2023" name="Genome Biol. Evol.">
        <title>First Whole Genome Sequence and Flow Cytometry Genome Size Data for the Lichen-Forming Fungus Ramalina farinacea (Ascomycota).</title>
        <authorList>
            <person name="Llewellyn T."/>
            <person name="Mian S."/>
            <person name="Hill R."/>
            <person name="Leitch I.J."/>
            <person name="Gaya E."/>
        </authorList>
    </citation>
    <scope>NUCLEOTIDE SEQUENCE</scope>
    <source>
        <strain evidence="4">LIQ254RAFAR</strain>
    </source>
</reference>
<comment type="caution">
    <text evidence="4">The sequence shown here is derived from an EMBL/GenBank/DDBJ whole genome shotgun (WGS) entry which is preliminary data.</text>
</comment>
<gene>
    <name evidence="4" type="ORF">OHK93_008006</name>
</gene>
<keyword evidence="5" id="KW-1185">Reference proteome</keyword>
<dbReference type="PANTHER" id="PTHR37534">
    <property type="entry name" value="TRANSCRIPTIONAL ACTIVATOR PROTEIN UGA3"/>
    <property type="match status" value="1"/>
</dbReference>
<feature type="region of interest" description="Disordered" evidence="3">
    <location>
        <begin position="406"/>
        <end position="430"/>
    </location>
</feature>
<dbReference type="GO" id="GO:0045944">
    <property type="term" value="P:positive regulation of transcription by RNA polymerase II"/>
    <property type="evidence" value="ECO:0007669"/>
    <property type="project" value="TreeGrafter"/>
</dbReference>
<dbReference type="PANTHER" id="PTHR37534:SF23">
    <property type="entry name" value="ZN(II)2CYS6 TRANSCRIPTION FACTOR (EUROFUNG)"/>
    <property type="match status" value="1"/>
</dbReference>
<evidence type="ECO:0008006" key="6">
    <source>
        <dbReference type="Google" id="ProtNLM"/>
    </source>
</evidence>
<accession>A0AA43TW47</accession>
<dbReference type="Pfam" id="PF11951">
    <property type="entry name" value="Fungal_trans_2"/>
    <property type="match status" value="1"/>
</dbReference>
<sequence length="870" mass="97002">MPGPSGYVPSGYGYMPTSAPSDPTFAAPQHVNSYQSQEGLLDSLIHHQVSPSNQYYHHNIPTSNDPNMANYPPTSNGWSYSPESLMSQSNLTSPVGPQYNLDPHGHNDGRILQHQQEQQPAIPNFPVKPDMDIQPAWANVPMGNRYLTPLDHYAQDFVDAQVKDQNQVYGLPGDITLQKEPENDWFDVDSDEEGAVSKPDTSRSDLGLIIARHAHLKHGDIRSMNNLLNEPNVLAVYNPSYAASPLKDAQTARVFCHFITSTGPTLHVCERHPSNPAVVFTGHPVPKAQQAMWSYTLPMLALHDQGLMHAMLALASLHIAKLQQTSPTPSLRHYHYALRRVAKALRHPKKRNEPATLAATLLLGYYEVTTAEHNKWNSHLSGARELVMEIPFDKLSKRIEVYRQKKEQEENLRRSRSNHGNGYHPSHRTSHDIMTLNDRRLDRNLISNLMGWDVRNNETGEIIVDDGAVPQPERPLSQKEIDEYEVQLDLFWWYAKQDVYQSIISGNGLLLTYERWARIPPRAAVGRLDAVYGSMDHLFLLMARLAEFAGKDLPRKKRAFNEAQKAAKRSTPPSSNSTSPPRQAPMYGMMPDPGPVTVPRGFDQASHDRIYTGPVPSDSKPLDIAFAEAQAEWSAILAAFDTFYASLGPSYEPLSPEHMNPLSTPFGPAIYYRSYSIACVHCLFHCGRIILNRVAPSMPPAAMVASAVAAQSTATDANTIGRICAGIQPVSNTAPLNPHHGAALMDVCMGLFHAGIQYRDPAQRGWTITKLRDVARLTGWQTSALIASGCERAWIHFAELGKGPPYERTMNKTAKDDRIAGRSRDPEKLMEVPKDNNDRRFVKVNAGTRVYWAMGILSVDEDMRELSLGD</sequence>